<dbReference type="AlphaFoldDB" id="X1PUE2"/>
<proteinExistence type="predicted"/>
<comment type="caution">
    <text evidence="1">The sequence shown here is derived from an EMBL/GenBank/DDBJ whole genome shotgun (WGS) entry which is preliminary data.</text>
</comment>
<reference evidence="1" key="1">
    <citation type="journal article" date="2014" name="Front. Microbiol.">
        <title>High frequency of phylogenetically diverse reductive dehalogenase-homologous genes in deep subseafloor sedimentary metagenomes.</title>
        <authorList>
            <person name="Kawai M."/>
            <person name="Futagami T."/>
            <person name="Toyoda A."/>
            <person name="Takaki Y."/>
            <person name="Nishi S."/>
            <person name="Hori S."/>
            <person name="Arai W."/>
            <person name="Tsubouchi T."/>
            <person name="Morono Y."/>
            <person name="Uchiyama I."/>
            <person name="Ito T."/>
            <person name="Fujiyama A."/>
            <person name="Inagaki F."/>
            <person name="Takami H."/>
        </authorList>
    </citation>
    <scope>NUCLEOTIDE SEQUENCE</scope>
    <source>
        <strain evidence="1">Expedition CK06-06</strain>
    </source>
</reference>
<organism evidence="1">
    <name type="scientific">marine sediment metagenome</name>
    <dbReference type="NCBI Taxonomy" id="412755"/>
    <lineage>
        <taxon>unclassified sequences</taxon>
        <taxon>metagenomes</taxon>
        <taxon>ecological metagenomes</taxon>
    </lineage>
</organism>
<accession>X1PUE2</accession>
<evidence type="ECO:0000313" key="1">
    <source>
        <dbReference type="EMBL" id="GAI46146.1"/>
    </source>
</evidence>
<feature type="non-terminal residue" evidence="1">
    <location>
        <position position="1"/>
    </location>
</feature>
<name>X1PUE2_9ZZZZ</name>
<dbReference type="EMBL" id="BARV01024371">
    <property type="protein sequence ID" value="GAI46146.1"/>
    <property type="molecule type" value="Genomic_DNA"/>
</dbReference>
<gene>
    <name evidence="1" type="ORF">S06H3_39801</name>
</gene>
<sequence>EAVNLPVKKKAIKPVLKDPRVQKLIAGAGASIVDEILDNRVINAAEGALVGSAVGGPIGAVGGGLAGWFLADNNTVLPVDMIAIPAYQASMIQGSPAFQIYMRAGETIMPTGGNVKDVQEAIMPTSTPTKKRVKKTAWHKYMKNKKNQIKFKSGKMKGRLNLKAMARAFKKGRKK</sequence>
<protein>
    <submittedName>
        <fullName evidence="1">Uncharacterized protein</fullName>
    </submittedName>
</protein>